<accession>A0A1X4NPL0</accession>
<feature type="transmembrane region" description="Helical" evidence="9">
    <location>
        <begin position="12"/>
        <end position="31"/>
    </location>
</feature>
<evidence type="ECO:0000256" key="9">
    <source>
        <dbReference type="RuleBase" id="RU369079"/>
    </source>
</evidence>
<comment type="subunit">
    <text evidence="9">The complex comprises the extracytoplasmic solute receptor protein and the two transmembrane proteins.</text>
</comment>
<comment type="subcellular location">
    <subcellularLocation>
        <location evidence="1 9">Cell inner membrane</location>
        <topology evidence="1 9">Multi-pass membrane protein</topology>
    </subcellularLocation>
</comment>
<dbReference type="InterPro" id="IPR055348">
    <property type="entry name" value="DctQ"/>
</dbReference>
<dbReference type="GO" id="GO:0005886">
    <property type="term" value="C:plasma membrane"/>
    <property type="evidence" value="ECO:0007669"/>
    <property type="project" value="UniProtKB-SubCell"/>
</dbReference>
<organism evidence="11 12">
    <name type="scientific">Marivita geojedonensis</name>
    <dbReference type="NCBI Taxonomy" id="1123756"/>
    <lineage>
        <taxon>Bacteria</taxon>
        <taxon>Pseudomonadati</taxon>
        <taxon>Pseudomonadota</taxon>
        <taxon>Alphaproteobacteria</taxon>
        <taxon>Rhodobacterales</taxon>
        <taxon>Roseobacteraceae</taxon>
        <taxon>Marivita</taxon>
    </lineage>
</organism>
<dbReference type="STRING" id="1123756.MGEO_04645"/>
<comment type="function">
    <text evidence="9">Part of the tripartite ATP-independent periplasmic (TRAP) transport system.</text>
</comment>
<gene>
    <name evidence="11" type="ORF">MGEO_04645</name>
</gene>
<dbReference type="Proteomes" id="UP000193926">
    <property type="component" value="Unassembled WGS sequence"/>
</dbReference>
<keyword evidence="4 9" id="KW-0997">Cell inner membrane</keyword>
<protein>
    <recommendedName>
        <fullName evidence="9">TRAP transporter small permease protein</fullName>
    </recommendedName>
</protein>
<name>A0A1X4NPL0_9RHOB</name>
<evidence type="ECO:0000256" key="5">
    <source>
        <dbReference type="ARBA" id="ARBA00022692"/>
    </source>
</evidence>
<comment type="caution">
    <text evidence="11">The sequence shown here is derived from an EMBL/GenBank/DDBJ whole genome shotgun (WGS) entry which is preliminary data.</text>
</comment>
<evidence type="ECO:0000259" key="10">
    <source>
        <dbReference type="Pfam" id="PF04290"/>
    </source>
</evidence>
<dbReference type="GO" id="GO:0015740">
    <property type="term" value="P:C4-dicarboxylate transport"/>
    <property type="evidence" value="ECO:0007669"/>
    <property type="project" value="TreeGrafter"/>
</dbReference>
<feature type="transmembrane region" description="Helical" evidence="9">
    <location>
        <begin position="134"/>
        <end position="156"/>
    </location>
</feature>
<evidence type="ECO:0000256" key="8">
    <source>
        <dbReference type="ARBA" id="ARBA00038436"/>
    </source>
</evidence>
<keyword evidence="3" id="KW-1003">Cell membrane</keyword>
<dbReference type="PANTHER" id="PTHR35011">
    <property type="entry name" value="2,3-DIKETO-L-GULONATE TRAP TRANSPORTER SMALL PERMEASE PROTEIN YIAM"/>
    <property type="match status" value="1"/>
</dbReference>
<evidence type="ECO:0000313" key="12">
    <source>
        <dbReference type="Proteomes" id="UP000193926"/>
    </source>
</evidence>
<proteinExistence type="inferred from homology"/>
<dbReference type="Pfam" id="PF04290">
    <property type="entry name" value="DctQ"/>
    <property type="match status" value="1"/>
</dbReference>
<dbReference type="AlphaFoldDB" id="A0A1X4NPL0"/>
<keyword evidence="12" id="KW-1185">Reference proteome</keyword>
<evidence type="ECO:0000256" key="3">
    <source>
        <dbReference type="ARBA" id="ARBA00022475"/>
    </source>
</evidence>
<evidence type="ECO:0000313" key="11">
    <source>
        <dbReference type="EMBL" id="OSQ52652.1"/>
    </source>
</evidence>
<evidence type="ECO:0000256" key="7">
    <source>
        <dbReference type="ARBA" id="ARBA00023136"/>
    </source>
</evidence>
<dbReference type="EMBL" id="JFKC01000002">
    <property type="protein sequence ID" value="OSQ52652.1"/>
    <property type="molecule type" value="Genomic_DNA"/>
</dbReference>
<dbReference type="OrthoDB" id="4250245at2"/>
<reference evidence="11 12" key="1">
    <citation type="submission" date="2014-03" db="EMBL/GenBank/DDBJ databases">
        <title>The draft genome sequence of Marivita geojedonensis KCTC 23882.</title>
        <authorList>
            <person name="Lai Q."/>
            <person name="Shao Z."/>
        </authorList>
    </citation>
    <scope>NUCLEOTIDE SEQUENCE [LARGE SCALE GENOMIC DNA]</scope>
    <source>
        <strain evidence="11 12">DPG-138</strain>
    </source>
</reference>
<keyword evidence="6 9" id="KW-1133">Transmembrane helix</keyword>
<keyword evidence="5 9" id="KW-0812">Transmembrane</keyword>
<dbReference type="PANTHER" id="PTHR35011:SF10">
    <property type="entry name" value="TRAP TRANSPORTER SMALL PERMEASE PROTEIN"/>
    <property type="match status" value="1"/>
</dbReference>
<feature type="domain" description="Tripartite ATP-independent periplasmic transporters DctQ component" evidence="10">
    <location>
        <begin position="26"/>
        <end position="158"/>
    </location>
</feature>
<keyword evidence="7 9" id="KW-0472">Membrane</keyword>
<evidence type="ECO:0000256" key="2">
    <source>
        <dbReference type="ARBA" id="ARBA00022448"/>
    </source>
</evidence>
<feature type="transmembrane region" description="Helical" evidence="9">
    <location>
        <begin position="94"/>
        <end position="114"/>
    </location>
</feature>
<dbReference type="GO" id="GO:0022857">
    <property type="term" value="F:transmembrane transporter activity"/>
    <property type="evidence" value="ECO:0007669"/>
    <property type="project" value="UniProtKB-UniRule"/>
</dbReference>
<comment type="similarity">
    <text evidence="8 9">Belongs to the TRAP transporter small permease family.</text>
</comment>
<feature type="transmembrane region" description="Helical" evidence="9">
    <location>
        <begin position="51"/>
        <end position="67"/>
    </location>
</feature>
<keyword evidence="2 9" id="KW-0813">Transport</keyword>
<dbReference type="InterPro" id="IPR007387">
    <property type="entry name" value="TRAP_DctQ"/>
</dbReference>
<evidence type="ECO:0000256" key="4">
    <source>
        <dbReference type="ARBA" id="ARBA00022519"/>
    </source>
</evidence>
<evidence type="ECO:0000256" key="1">
    <source>
        <dbReference type="ARBA" id="ARBA00004429"/>
    </source>
</evidence>
<evidence type="ECO:0000256" key="6">
    <source>
        <dbReference type="ARBA" id="ARBA00022989"/>
    </source>
</evidence>
<sequence length="165" mass="18158">MGLFSRLRDFALSALAVIGAIAIVALMLHIISDVALRNTLNQPVPATYEIVTNYYMVALAFIPLAWLERSGGMVRVEVIDGFLGPRSYWLSEKLVALISTAIYGMLAWVTFEASLKTFAAGTFVLAQNIPIPTWPAYFLPPLGFFLAAVVTALRLVERQTTHEPL</sequence>